<dbReference type="InterPro" id="IPR025874">
    <property type="entry name" value="DZR"/>
</dbReference>
<evidence type="ECO:0000313" key="2">
    <source>
        <dbReference type="EMBL" id="GAA0351821.1"/>
    </source>
</evidence>
<dbReference type="Gene3D" id="3.60.40.10">
    <property type="entry name" value="PPM-type phosphatase domain"/>
    <property type="match status" value="1"/>
</dbReference>
<reference evidence="3" key="1">
    <citation type="journal article" date="2019" name="Int. J. Syst. Evol. Microbiol.">
        <title>The Global Catalogue of Microorganisms (GCM) 10K type strain sequencing project: providing services to taxonomists for standard genome sequencing and annotation.</title>
        <authorList>
            <consortium name="The Broad Institute Genomics Platform"/>
            <consortium name="The Broad Institute Genome Sequencing Center for Infectious Disease"/>
            <person name="Wu L."/>
            <person name="Ma J."/>
        </authorList>
    </citation>
    <scope>NUCLEOTIDE SEQUENCE [LARGE SCALE GENOMIC DNA]</scope>
    <source>
        <strain evidence="3">JCM 3146</strain>
    </source>
</reference>
<dbReference type="EMBL" id="BAAABM010000045">
    <property type="protein sequence ID" value="GAA0351821.1"/>
    <property type="molecule type" value="Genomic_DNA"/>
</dbReference>
<dbReference type="SMART" id="SM00331">
    <property type="entry name" value="PP2C_SIG"/>
    <property type="match status" value="1"/>
</dbReference>
<protein>
    <recommendedName>
        <fullName evidence="1">PPM-type phosphatase domain-containing protein</fullName>
    </recommendedName>
</protein>
<evidence type="ECO:0000259" key="1">
    <source>
        <dbReference type="PROSITE" id="PS51746"/>
    </source>
</evidence>
<organism evidence="2 3">
    <name type="scientific">Actinoallomurus spadix</name>
    <dbReference type="NCBI Taxonomy" id="79912"/>
    <lineage>
        <taxon>Bacteria</taxon>
        <taxon>Bacillati</taxon>
        <taxon>Actinomycetota</taxon>
        <taxon>Actinomycetes</taxon>
        <taxon>Streptosporangiales</taxon>
        <taxon>Thermomonosporaceae</taxon>
        <taxon>Actinoallomurus</taxon>
    </lineage>
</organism>
<proteinExistence type="predicted"/>
<dbReference type="CDD" id="cd00143">
    <property type="entry name" value="PP2Cc"/>
    <property type="match status" value="1"/>
</dbReference>
<accession>A0ABN0X093</accession>
<dbReference type="Pfam" id="PF12773">
    <property type="entry name" value="DZR"/>
    <property type="match status" value="1"/>
</dbReference>
<dbReference type="Pfam" id="PF13672">
    <property type="entry name" value="PP2C_2"/>
    <property type="match status" value="1"/>
</dbReference>
<comment type="caution">
    <text evidence="2">The sequence shown here is derived from an EMBL/GenBank/DDBJ whole genome shotgun (WGS) entry which is preliminary data.</text>
</comment>
<dbReference type="SUPFAM" id="SSF81606">
    <property type="entry name" value="PP2C-like"/>
    <property type="match status" value="1"/>
</dbReference>
<gene>
    <name evidence="2" type="ORF">GCM10010151_46810</name>
</gene>
<dbReference type="InterPro" id="IPR001932">
    <property type="entry name" value="PPM-type_phosphatase-like_dom"/>
</dbReference>
<dbReference type="InterPro" id="IPR036457">
    <property type="entry name" value="PPM-type-like_dom_sf"/>
</dbReference>
<dbReference type="SMART" id="SM00332">
    <property type="entry name" value="PP2Cc"/>
    <property type="match status" value="1"/>
</dbReference>
<sequence>MSVQESCPWCGSEVFAGEAFCEACGRSLTEVPAAGHGPSPEAAPAAGACAECGSTAFSEDGYCERCGLLRPGDRDHVETEAGGAAGVTDRGLRHSRNEDAMALAAVGGGVAAVVCDGVSSSPLPQVASQTAADAGLAVLTERLGAGDDPEKATRAALAGAIEAVTALAGSPHDAPACTYVSAYAGPAGVTLGWVGDSRAYWLGREARRRLTTDDSWAAEMVAHGALTEAEARVHPNAHAIVAWLGADAGEVEPHVTTFVPEGPGTLLLCSDGLWNYYPEAADLAAVLPDADPLTAARHLVRLALDAGGRDNITVVVIPLTTQEHAQHE</sequence>
<keyword evidence="3" id="KW-1185">Reference proteome</keyword>
<name>A0ABN0X093_9ACTN</name>
<feature type="domain" description="PPM-type phosphatase" evidence="1">
    <location>
        <begin position="83"/>
        <end position="319"/>
    </location>
</feature>
<dbReference type="Proteomes" id="UP001501822">
    <property type="component" value="Unassembled WGS sequence"/>
</dbReference>
<dbReference type="PROSITE" id="PS51746">
    <property type="entry name" value="PPM_2"/>
    <property type="match status" value="1"/>
</dbReference>
<evidence type="ECO:0000313" key="3">
    <source>
        <dbReference type="Proteomes" id="UP001501822"/>
    </source>
</evidence>
<dbReference type="RefSeq" id="WP_252806424.1">
    <property type="nucleotide sequence ID" value="NZ_BAAABM010000045.1"/>
</dbReference>